<evidence type="ECO:0000256" key="1">
    <source>
        <dbReference type="SAM" id="MobiDB-lite"/>
    </source>
</evidence>
<dbReference type="AntiFam" id="ANF00006">
    <property type="entry name" value="Translation of CRISPR region"/>
</dbReference>
<feature type="region of interest" description="Disordered" evidence="1">
    <location>
        <begin position="210"/>
        <end position="230"/>
    </location>
</feature>
<name>A0AAU9BVL4_9GAMM</name>
<protein>
    <submittedName>
        <fullName evidence="2">Uncharacterized protein</fullName>
    </submittedName>
</protein>
<dbReference type="EMBL" id="AP024714">
    <property type="protein sequence ID" value="BCX83028.1"/>
    <property type="molecule type" value="Genomic_DNA"/>
</dbReference>
<reference evidence="3" key="1">
    <citation type="journal article" date="2024" name="Int. J. Syst. Evol. Microbiol.">
        <title>Methylomarinovum tepidoasis sp. nov., a moderately thermophilic methanotroph of the family Methylothermaceae isolated from a deep-sea hydrothermal field.</title>
        <authorList>
            <person name="Hirayama H."/>
            <person name="Takaki Y."/>
            <person name="Abe M."/>
            <person name="Miyazaki M."/>
            <person name="Uematsu K."/>
            <person name="Matsui Y."/>
            <person name="Takai K."/>
        </authorList>
    </citation>
    <scope>NUCLEOTIDE SEQUENCE [LARGE SCALE GENOMIC DNA]</scope>
    <source>
        <strain evidence="3">IT-9</strain>
    </source>
</reference>
<gene>
    <name evidence="2" type="ORF">MIT9_P2619</name>
</gene>
<keyword evidence="3" id="KW-1185">Reference proteome</keyword>
<evidence type="ECO:0000313" key="3">
    <source>
        <dbReference type="Proteomes" id="UP001321825"/>
    </source>
</evidence>
<dbReference type="AlphaFoldDB" id="A0AAU9BVL4"/>
<organism evidence="2 3">
    <name type="scientific">Methylomarinovum caldicuralii</name>
    <dbReference type="NCBI Taxonomy" id="438856"/>
    <lineage>
        <taxon>Bacteria</taxon>
        <taxon>Pseudomonadati</taxon>
        <taxon>Pseudomonadota</taxon>
        <taxon>Gammaproteobacteria</taxon>
        <taxon>Methylococcales</taxon>
        <taxon>Methylothermaceae</taxon>
        <taxon>Methylomarinovum</taxon>
    </lineage>
</organism>
<sequence>MRGEHPIERALELEYHGSSPHARGTRFLTGHRASRARFIPACAGNTTGGRVAGSTAPVHPRMRGEHCPRTPVQQIVNGSSPHARGTPRPGAGKTLIIRFIPACAGNTIFQPKRSLLPAVHPRMRGEHFLTGARVRDPVRFIPACAGNTPYGCRRGTCQPVHPRMRGEHVHTQTNEVLPSGSSPHARGTRCQVHHHTHEARFIPACAGNTVHDHSAAGQGPVHPRMRGEHI</sequence>
<proteinExistence type="predicted"/>
<dbReference type="AntiFam" id="ANF00057">
    <property type="entry name" value="Translation of E. coli type CRISPR repeat"/>
</dbReference>
<evidence type="ECO:0000313" key="2">
    <source>
        <dbReference type="EMBL" id="BCX83028.1"/>
    </source>
</evidence>
<dbReference type="Proteomes" id="UP001321825">
    <property type="component" value="Chromosome"/>
</dbReference>
<accession>A0AAU9BVL4</accession>
<dbReference type="KEGG" id="mcau:MIT9_P2619"/>